<name>A0A1A6H8K4_NEOLE</name>
<dbReference type="PANTHER" id="PTHR22745:SF0">
    <property type="entry name" value="PROTHYMOSIN ALPHA"/>
    <property type="match status" value="1"/>
</dbReference>
<evidence type="ECO:0000256" key="7">
    <source>
        <dbReference type="SAM" id="MobiDB-lite"/>
    </source>
</evidence>
<evidence type="ECO:0000256" key="4">
    <source>
        <dbReference type="ARBA" id="ARBA00037621"/>
    </source>
</evidence>
<organism evidence="8 9">
    <name type="scientific">Neotoma lepida</name>
    <name type="common">Desert woodrat</name>
    <dbReference type="NCBI Taxonomy" id="56216"/>
    <lineage>
        <taxon>Eukaryota</taxon>
        <taxon>Metazoa</taxon>
        <taxon>Chordata</taxon>
        <taxon>Craniata</taxon>
        <taxon>Vertebrata</taxon>
        <taxon>Euteleostomi</taxon>
        <taxon>Mammalia</taxon>
        <taxon>Eutheria</taxon>
        <taxon>Euarchontoglires</taxon>
        <taxon>Glires</taxon>
        <taxon>Rodentia</taxon>
        <taxon>Myomorpha</taxon>
        <taxon>Muroidea</taxon>
        <taxon>Cricetidae</taxon>
        <taxon>Neotominae</taxon>
        <taxon>Neotoma</taxon>
    </lineage>
</organism>
<dbReference type="AlphaFoldDB" id="A0A1A6H8K4"/>
<evidence type="ECO:0000256" key="1">
    <source>
        <dbReference type="ARBA" id="ARBA00004123"/>
    </source>
</evidence>
<gene>
    <name evidence="8" type="ORF">A6R68_14831</name>
</gene>
<feature type="region of interest" description="Disordered" evidence="7">
    <location>
        <begin position="1"/>
        <end position="66"/>
    </location>
</feature>
<dbReference type="GO" id="GO:0005634">
    <property type="term" value="C:nucleus"/>
    <property type="evidence" value="ECO:0007669"/>
    <property type="project" value="UniProtKB-SubCell"/>
</dbReference>
<evidence type="ECO:0000313" key="8">
    <source>
        <dbReference type="EMBL" id="OBS74634.1"/>
    </source>
</evidence>
<dbReference type="GO" id="GO:0042393">
    <property type="term" value="F:histone binding"/>
    <property type="evidence" value="ECO:0007669"/>
    <property type="project" value="TreeGrafter"/>
</dbReference>
<evidence type="ECO:0000256" key="3">
    <source>
        <dbReference type="ARBA" id="ARBA00023242"/>
    </source>
</evidence>
<dbReference type="EMBL" id="LZPO01044406">
    <property type="protein sequence ID" value="OBS74634.1"/>
    <property type="molecule type" value="Genomic_DNA"/>
</dbReference>
<comment type="caution">
    <text evidence="8">The sequence shown here is derived from an EMBL/GenBank/DDBJ whole genome shotgun (WGS) entry which is preliminary data.</text>
</comment>
<dbReference type="GO" id="GO:0043066">
    <property type="term" value="P:negative regulation of apoptotic process"/>
    <property type="evidence" value="ECO:0007669"/>
    <property type="project" value="TreeGrafter"/>
</dbReference>
<comment type="function">
    <text evidence="4">Prothymosin alpha may mediate immune function by conferring resistance to certain opportunistic infections.</text>
</comment>
<evidence type="ECO:0000256" key="2">
    <source>
        <dbReference type="ARBA" id="ARBA00008032"/>
    </source>
</evidence>
<sequence length="66" mass="7623">MWVWTPAESTTKNLKMKEVVEEAENRRDAPANGNASEENEELEADKLKMKEEDDVDTNRQKAIEDD</sequence>
<comment type="similarity">
    <text evidence="2">Belongs to the pro/parathymosin family.</text>
</comment>
<evidence type="ECO:0000313" key="9">
    <source>
        <dbReference type="Proteomes" id="UP000092124"/>
    </source>
</evidence>
<dbReference type="InterPro" id="IPR004931">
    <property type="entry name" value="Pro/parathymosin"/>
</dbReference>
<evidence type="ECO:0000256" key="6">
    <source>
        <dbReference type="ARBA" id="ARBA00040447"/>
    </source>
</evidence>
<dbReference type="OrthoDB" id="9634135at2759"/>
<dbReference type="Proteomes" id="UP000092124">
    <property type="component" value="Unassembled WGS sequence"/>
</dbReference>
<reference evidence="8 9" key="1">
    <citation type="submission" date="2016-06" db="EMBL/GenBank/DDBJ databases">
        <title>The Draft Genome Sequence and Annotation of the Desert Woodrat Neotoma lepida.</title>
        <authorList>
            <person name="Campbell M."/>
            <person name="Oakeson K.F."/>
            <person name="Yandell M."/>
            <person name="Halpert J.R."/>
            <person name="Dearing D."/>
        </authorList>
    </citation>
    <scope>NUCLEOTIDE SEQUENCE [LARGE SCALE GENOMIC DNA]</scope>
    <source>
        <strain evidence="8">417</strain>
        <tissue evidence="8">Liver</tissue>
    </source>
</reference>
<dbReference type="GO" id="GO:0045944">
    <property type="term" value="P:positive regulation of transcription by RNA polymerase II"/>
    <property type="evidence" value="ECO:0007669"/>
    <property type="project" value="TreeGrafter"/>
</dbReference>
<dbReference type="PANTHER" id="PTHR22745">
    <property type="entry name" value="PROTHYMOSIN ALPHA"/>
    <property type="match status" value="1"/>
</dbReference>
<feature type="compositionally biased region" description="Basic and acidic residues" evidence="7">
    <location>
        <begin position="44"/>
        <end position="66"/>
    </location>
</feature>
<keyword evidence="3" id="KW-0539">Nucleus</keyword>
<feature type="compositionally biased region" description="Basic and acidic residues" evidence="7">
    <location>
        <begin position="15"/>
        <end position="29"/>
    </location>
</feature>
<keyword evidence="9" id="KW-1185">Reference proteome</keyword>
<protein>
    <recommendedName>
        <fullName evidence="6">Prothymosin alpha</fullName>
    </recommendedName>
</protein>
<evidence type="ECO:0000256" key="5">
    <source>
        <dbReference type="ARBA" id="ARBA00038744"/>
    </source>
</evidence>
<proteinExistence type="inferred from homology"/>
<comment type="subunit">
    <text evidence="5">Interacts with NUPR1; regulates apoptotic process.</text>
</comment>
<comment type="subcellular location">
    <subcellularLocation>
        <location evidence="1">Nucleus</location>
    </subcellularLocation>
</comment>
<accession>A0A1A6H8K4</accession>
<dbReference type="Pfam" id="PF03247">
    <property type="entry name" value="Prothymosin"/>
    <property type="match status" value="1"/>
</dbReference>